<evidence type="ECO:0000259" key="6">
    <source>
        <dbReference type="PROSITE" id="PS51192"/>
    </source>
</evidence>
<feature type="compositionally biased region" description="Basic and acidic residues" evidence="5">
    <location>
        <begin position="395"/>
        <end position="408"/>
    </location>
</feature>
<dbReference type="EMBL" id="LEPB01000004">
    <property type="protein sequence ID" value="RCA10085.1"/>
    <property type="molecule type" value="Genomic_DNA"/>
</dbReference>
<sequence>MNEFVQTFPQAWQEKWQEKAFLEASLIQKAVFQPLKDQQNVIGISPTGSGKTLAYLLPLLLNVEKDHGSSLLILVSSQELAIQVAEVTREWAKALDLKVQSLVGGANVKRQVEGLKKRPEILVGTPGRVLELMKSKKVKAHQLKTIVFDEADQLLDEGNSPLIDQLLHQAPVEYQLAFFSATADRSLKQIEELTKKQIEVIDVTKEDDSRKGQKHYFLHVPARKKDEYLRRLAYVDGFQGLVFFNQLSELGAMEEKLLFRGVAVGSLASDQNKLVRKAALDQFKNNKITALFTTDVAARGLDIKGLPYVVNAEVPLTEEAYLHRSGRTGRMGSEGIVITFVQDHTLRDLKKIARKADLSIKEIFLHGGQLLEESPEKEEMNRENEPHKKASNYPLKKETAKKEPVDVVRKKRKNKQKKDKNKGARRK</sequence>
<dbReference type="GeneID" id="56743461"/>
<dbReference type="Gene3D" id="3.40.50.300">
    <property type="entry name" value="P-loop containing nucleotide triphosphate hydrolases"/>
    <property type="match status" value="2"/>
</dbReference>
<dbReference type="InterPro" id="IPR044742">
    <property type="entry name" value="DEAD/DEAH_RhlB"/>
</dbReference>
<dbReference type="GO" id="GO:0005524">
    <property type="term" value="F:ATP binding"/>
    <property type="evidence" value="ECO:0007669"/>
    <property type="project" value="UniProtKB-KW"/>
</dbReference>
<dbReference type="InterPro" id="IPR001650">
    <property type="entry name" value="Helicase_C-like"/>
</dbReference>
<dbReference type="GO" id="GO:0005840">
    <property type="term" value="C:ribosome"/>
    <property type="evidence" value="ECO:0007669"/>
    <property type="project" value="TreeGrafter"/>
</dbReference>
<gene>
    <name evidence="9" type="primary">cshA_2</name>
    <name evidence="8" type="ORF">EA71_00815</name>
    <name evidence="9" type="ORF">NCTC8129_01863</name>
</gene>
<keyword evidence="4" id="KW-0067">ATP-binding</keyword>
<dbReference type="STRING" id="53345.LIU_05310"/>
<dbReference type="Pfam" id="PF00271">
    <property type="entry name" value="Helicase_C"/>
    <property type="match status" value="1"/>
</dbReference>
<evidence type="ECO:0000256" key="2">
    <source>
        <dbReference type="ARBA" id="ARBA00022801"/>
    </source>
</evidence>
<evidence type="ECO:0000313" key="10">
    <source>
        <dbReference type="Proteomes" id="UP000252797"/>
    </source>
</evidence>
<feature type="region of interest" description="Disordered" evidence="5">
    <location>
        <begin position="372"/>
        <end position="427"/>
    </location>
</feature>
<keyword evidence="2 9" id="KW-0378">Hydrolase</keyword>
<reference evidence="8 10" key="1">
    <citation type="submission" date="2015-06" db="EMBL/GenBank/DDBJ databases">
        <title>The Genome Sequence of Enterococcus durans 4EA1.</title>
        <authorList>
            <consortium name="The Broad Institute Genomics Platform"/>
            <consortium name="The Broad Institute Genome Sequencing Center for Infectious Disease"/>
            <person name="Earl A.M."/>
            <person name="Van Tyne D."/>
            <person name="Lebreton F."/>
            <person name="Saavedra J.T."/>
            <person name="Gilmore M.S."/>
            <person name="Manson Mcguire A."/>
            <person name="Clock S."/>
            <person name="Crupain M."/>
            <person name="Rangan U."/>
            <person name="Young S."/>
            <person name="Abouelleil A."/>
            <person name="Cao P."/>
            <person name="Chapman S.B."/>
            <person name="Griggs A."/>
            <person name="Priest M."/>
            <person name="Shea T."/>
            <person name="Wortman J."/>
            <person name="Nusbaum C."/>
            <person name="Birren B."/>
        </authorList>
    </citation>
    <scope>NUCLEOTIDE SEQUENCE [LARGE SCALE GENOMIC DNA]</scope>
    <source>
        <strain evidence="8 10">4EA1</strain>
    </source>
</reference>
<keyword evidence="1" id="KW-0547">Nucleotide-binding</keyword>
<feature type="domain" description="Helicase ATP-binding" evidence="6">
    <location>
        <begin position="32"/>
        <end position="201"/>
    </location>
</feature>
<dbReference type="GO" id="GO:0016787">
    <property type="term" value="F:hydrolase activity"/>
    <property type="evidence" value="ECO:0007669"/>
    <property type="project" value="UniProtKB-KW"/>
</dbReference>
<dbReference type="SUPFAM" id="SSF52540">
    <property type="entry name" value="P-loop containing nucleoside triphosphate hydrolases"/>
    <property type="match status" value="1"/>
</dbReference>
<organism evidence="9 11">
    <name type="scientific">Enterococcus durans</name>
    <dbReference type="NCBI Taxonomy" id="53345"/>
    <lineage>
        <taxon>Bacteria</taxon>
        <taxon>Bacillati</taxon>
        <taxon>Bacillota</taxon>
        <taxon>Bacilli</taxon>
        <taxon>Lactobacillales</taxon>
        <taxon>Enterococcaceae</taxon>
        <taxon>Enterococcus</taxon>
    </lineage>
</organism>
<feature type="compositionally biased region" description="Basic and acidic residues" evidence="5">
    <location>
        <begin position="377"/>
        <end position="388"/>
    </location>
</feature>
<feature type="domain" description="Helicase C-terminal" evidence="7">
    <location>
        <begin position="228"/>
        <end position="371"/>
    </location>
</feature>
<dbReference type="CDD" id="cd00268">
    <property type="entry name" value="DEADc"/>
    <property type="match status" value="1"/>
</dbReference>
<evidence type="ECO:0000256" key="5">
    <source>
        <dbReference type="SAM" id="MobiDB-lite"/>
    </source>
</evidence>
<dbReference type="PROSITE" id="PS51194">
    <property type="entry name" value="HELICASE_CTER"/>
    <property type="match status" value="1"/>
</dbReference>
<evidence type="ECO:0000256" key="3">
    <source>
        <dbReference type="ARBA" id="ARBA00022806"/>
    </source>
</evidence>
<evidence type="ECO:0000313" key="9">
    <source>
        <dbReference type="EMBL" id="STP29656.1"/>
    </source>
</evidence>
<dbReference type="GO" id="GO:0033592">
    <property type="term" value="F:RNA strand annealing activity"/>
    <property type="evidence" value="ECO:0007669"/>
    <property type="project" value="TreeGrafter"/>
</dbReference>
<dbReference type="SMART" id="SM00490">
    <property type="entry name" value="HELICc"/>
    <property type="match status" value="1"/>
</dbReference>
<name>A0A377KKM0_9ENTE</name>
<dbReference type="EC" id="3.6.4.13" evidence="9"/>
<evidence type="ECO:0000313" key="11">
    <source>
        <dbReference type="Proteomes" id="UP000254070"/>
    </source>
</evidence>
<dbReference type="GO" id="GO:0009409">
    <property type="term" value="P:response to cold"/>
    <property type="evidence" value="ECO:0007669"/>
    <property type="project" value="TreeGrafter"/>
</dbReference>
<dbReference type="Pfam" id="PF00270">
    <property type="entry name" value="DEAD"/>
    <property type="match status" value="1"/>
</dbReference>
<evidence type="ECO:0000256" key="4">
    <source>
        <dbReference type="ARBA" id="ARBA00022840"/>
    </source>
</evidence>
<dbReference type="GO" id="GO:0005829">
    <property type="term" value="C:cytosol"/>
    <property type="evidence" value="ECO:0007669"/>
    <property type="project" value="TreeGrafter"/>
</dbReference>
<evidence type="ECO:0000256" key="1">
    <source>
        <dbReference type="ARBA" id="ARBA00022741"/>
    </source>
</evidence>
<protein>
    <submittedName>
        <fullName evidence="9">DEAD/DEAH box helicase</fullName>
        <ecNumber evidence="9">3.6.4.13</ecNumber>
    </submittedName>
</protein>
<dbReference type="PANTHER" id="PTHR47963">
    <property type="entry name" value="DEAD-BOX ATP-DEPENDENT RNA HELICASE 47, MITOCHONDRIAL"/>
    <property type="match status" value="1"/>
</dbReference>
<dbReference type="InterPro" id="IPR014001">
    <property type="entry name" value="Helicase_ATP-bd"/>
</dbReference>
<dbReference type="PROSITE" id="PS51192">
    <property type="entry name" value="HELICASE_ATP_BIND_1"/>
    <property type="match status" value="1"/>
</dbReference>
<dbReference type="PANTHER" id="PTHR47963:SF7">
    <property type="entry name" value="ATP-DEPENDENT RNA HELICASE YFML-RELATED"/>
    <property type="match status" value="1"/>
</dbReference>
<evidence type="ECO:0000259" key="7">
    <source>
        <dbReference type="PROSITE" id="PS51194"/>
    </source>
</evidence>
<dbReference type="InterPro" id="IPR027417">
    <property type="entry name" value="P-loop_NTPase"/>
</dbReference>
<dbReference type="SMART" id="SM00487">
    <property type="entry name" value="DEXDc"/>
    <property type="match status" value="1"/>
</dbReference>
<evidence type="ECO:0000313" key="8">
    <source>
        <dbReference type="EMBL" id="RCA10085.1"/>
    </source>
</evidence>
<dbReference type="InterPro" id="IPR050547">
    <property type="entry name" value="DEAD_box_RNA_helicases"/>
</dbReference>
<feature type="compositionally biased region" description="Basic residues" evidence="5">
    <location>
        <begin position="409"/>
        <end position="427"/>
    </location>
</feature>
<dbReference type="InterPro" id="IPR011545">
    <property type="entry name" value="DEAD/DEAH_box_helicase_dom"/>
</dbReference>
<dbReference type="RefSeq" id="WP_081133883.1">
    <property type="nucleotide sequence ID" value="NZ_CABGIZ010000002.1"/>
</dbReference>
<dbReference type="GO" id="GO:0003724">
    <property type="term" value="F:RNA helicase activity"/>
    <property type="evidence" value="ECO:0007669"/>
    <property type="project" value="UniProtKB-EC"/>
</dbReference>
<keyword evidence="3 9" id="KW-0347">Helicase</keyword>
<proteinExistence type="predicted"/>
<dbReference type="EMBL" id="UGIF01000002">
    <property type="protein sequence ID" value="STP29656.1"/>
    <property type="molecule type" value="Genomic_DNA"/>
</dbReference>
<dbReference type="Proteomes" id="UP000252797">
    <property type="component" value="Unassembled WGS sequence"/>
</dbReference>
<dbReference type="Proteomes" id="UP000254070">
    <property type="component" value="Unassembled WGS sequence"/>
</dbReference>
<accession>A0A377KKM0</accession>
<reference evidence="9 11" key="2">
    <citation type="submission" date="2018-06" db="EMBL/GenBank/DDBJ databases">
        <authorList>
            <consortium name="Pathogen Informatics"/>
            <person name="Doyle S."/>
        </authorList>
    </citation>
    <scope>NUCLEOTIDE SEQUENCE [LARGE SCALE GENOMIC DNA]</scope>
    <source>
        <strain evidence="9 11">NCTC8129</strain>
    </source>
</reference>
<dbReference type="AlphaFoldDB" id="A0A377KKM0"/>
<dbReference type="CDD" id="cd18787">
    <property type="entry name" value="SF2_C_DEAD"/>
    <property type="match status" value="1"/>
</dbReference>